<dbReference type="EMBL" id="MN740567">
    <property type="protein sequence ID" value="QHU34115.1"/>
    <property type="molecule type" value="Genomic_DNA"/>
</dbReference>
<accession>A0A6C0LVR2</accession>
<evidence type="ECO:0000313" key="2">
    <source>
        <dbReference type="EMBL" id="QHU34115.1"/>
    </source>
</evidence>
<evidence type="ECO:0000256" key="1">
    <source>
        <dbReference type="SAM" id="Phobius"/>
    </source>
</evidence>
<keyword evidence="1" id="KW-0472">Membrane</keyword>
<organism evidence="2">
    <name type="scientific">viral metagenome</name>
    <dbReference type="NCBI Taxonomy" id="1070528"/>
    <lineage>
        <taxon>unclassified sequences</taxon>
        <taxon>metagenomes</taxon>
        <taxon>organismal metagenomes</taxon>
    </lineage>
</organism>
<protein>
    <submittedName>
        <fullName evidence="2">Uncharacterized protein</fullName>
    </submittedName>
</protein>
<sequence>MESNMMISSVAAFLFLLFKFVEMRFIDKENKPLKVILKDAIIVFISTFVGMLAIQQFPNVSDEGQAAVFTNSPDF</sequence>
<proteinExistence type="predicted"/>
<feature type="transmembrane region" description="Helical" evidence="1">
    <location>
        <begin position="33"/>
        <end position="54"/>
    </location>
</feature>
<reference evidence="2" key="1">
    <citation type="journal article" date="2020" name="Nature">
        <title>Giant virus diversity and host interactions through global metagenomics.</title>
        <authorList>
            <person name="Schulz F."/>
            <person name="Roux S."/>
            <person name="Paez-Espino D."/>
            <person name="Jungbluth S."/>
            <person name="Walsh D.A."/>
            <person name="Denef V.J."/>
            <person name="McMahon K.D."/>
            <person name="Konstantinidis K.T."/>
            <person name="Eloe-Fadrosh E.A."/>
            <person name="Kyrpides N.C."/>
            <person name="Woyke T."/>
        </authorList>
    </citation>
    <scope>NUCLEOTIDE SEQUENCE</scope>
    <source>
        <strain evidence="2">GVMAG-S-1016713-123</strain>
    </source>
</reference>
<keyword evidence="1" id="KW-1133">Transmembrane helix</keyword>
<keyword evidence="1" id="KW-0812">Transmembrane</keyword>
<name>A0A6C0LVR2_9ZZZZ</name>
<dbReference type="AlphaFoldDB" id="A0A6C0LVR2"/>